<dbReference type="InterPro" id="IPR020904">
    <property type="entry name" value="Sc_DH/Rdtase_CS"/>
</dbReference>
<dbReference type="AlphaFoldDB" id="A0A162KZI7"/>
<evidence type="ECO:0008006" key="5">
    <source>
        <dbReference type="Google" id="ProtNLM"/>
    </source>
</evidence>
<evidence type="ECO:0000313" key="4">
    <source>
        <dbReference type="Proteomes" id="UP000075787"/>
    </source>
</evidence>
<dbReference type="Gene3D" id="3.40.50.720">
    <property type="entry name" value="NAD(P)-binding Rossmann-like Domain"/>
    <property type="match status" value="1"/>
</dbReference>
<dbReference type="InterPro" id="IPR002347">
    <property type="entry name" value="SDR_fam"/>
</dbReference>
<organism evidence="3 4">
    <name type="scientific">Tistrella mobilis</name>
    <dbReference type="NCBI Taxonomy" id="171437"/>
    <lineage>
        <taxon>Bacteria</taxon>
        <taxon>Pseudomonadati</taxon>
        <taxon>Pseudomonadota</taxon>
        <taxon>Alphaproteobacteria</taxon>
        <taxon>Geminicoccales</taxon>
        <taxon>Geminicoccaceae</taxon>
        <taxon>Tistrella</taxon>
    </lineage>
</organism>
<keyword evidence="2" id="KW-0560">Oxidoreductase</keyword>
<dbReference type="PANTHER" id="PTHR43669">
    <property type="entry name" value="5-KETO-D-GLUCONATE 5-REDUCTASE"/>
    <property type="match status" value="1"/>
</dbReference>
<comment type="caution">
    <text evidence="3">The sequence shown here is derived from an EMBL/GenBank/DDBJ whole genome shotgun (WGS) entry which is preliminary data.</text>
</comment>
<dbReference type="Pfam" id="PF00106">
    <property type="entry name" value="adh_short"/>
    <property type="match status" value="1"/>
</dbReference>
<dbReference type="EMBL" id="LPZR01000155">
    <property type="protein sequence ID" value="KYO52527.1"/>
    <property type="molecule type" value="Genomic_DNA"/>
</dbReference>
<proteinExistence type="inferred from homology"/>
<sequence>MSIEGRKLLVTGGTGALGRAVVLAALDRGAEVAATYLVAEECAAAETAFGGRAVLVQADLGSEDQTATAVDAAAAALGGLDGIVAIAGGFDMGPLADVDGSRFDAMMSMNARSLYHTLRAGVPHLKAAGGGSVTAIGARPAVAGAAQMAAYAASKAAVMSLVQSLSQELLASHIRVNAVLPSIIDTPANRAAMPDADHAAWVTPEALAKIILFLTSSEAAPISGALVPAYGRA</sequence>
<comment type="similarity">
    <text evidence="1">Belongs to the short-chain dehydrogenases/reductases (SDR) family.</text>
</comment>
<dbReference type="PRINTS" id="PR00081">
    <property type="entry name" value="GDHRDH"/>
</dbReference>
<dbReference type="PANTHER" id="PTHR43669:SF8">
    <property type="entry name" value="SHORT-CHAIN TYPE DEHYDROGENASE_REDUCTASE-RELATED"/>
    <property type="match status" value="1"/>
</dbReference>
<evidence type="ECO:0000256" key="2">
    <source>
        <dbReference type="ARBA" id="ARBA00023002"/>
    </source>
</evidence>
<dbReference type="Proteomes" id="UP000075787">
    <property type="component" value="Unassembled WGS sequence"/>
</dbReference>
<dbReference type="PROSITE" id="PS00061">
    <property type="entry name" value="ADH_SHORT"/>
    <property type="match status" value="1"/>
</dbReference>
<name>A0A162KZI7_9PROT</name>
<reference evidence="3 4" key="1">
    <citation type="submission" date="2015-12" db="EMBL/GenBank/DDBJ databases">
        <title>Genome sequence of Tistrella mobilis MCCC 1A02139.</title>
        <authorList>
            <person name="Lu L."/>
            <person name="Lai Q."/>
            <person name="Shao Z."/>
            <person name="Qian P."/>
        </authorList>
    </citation>
    <scope>NUCLEOTIDE SEQUENCE [LARGE SCALE GENOMIC DNA]</scope>
    <source>
        <strain evidence="3 4">MCCC 1A02139</strain>
    </source>
</reference>
<accession>A0A162KZI7</accession>
<gene>
    <name evidence="3" type="ORF">AUP44_04995</name>
</gene>
<dbReference type="SUPFAM" id="SSF51735">
    <property type="entry name" value="NAD(P)-binding Rossmann-fold domains"/>
    <property type="match status" value="1"/>
</dbReference>
<dbReference type="RefSeq" id="WP_062764094.1">
    <property type="nucleotide sequence ID" value="NZ_CP121027.1"/>
</dbReference>
<dbReference type="InterPro" id="IPR036291">
    <property type="entry name" value="NAD(P)-bd_dom_sf"/>
</dbReference>
<evidence type="ECO:0000313" key="3">
    <source>
        <dbReference type="EMBL" id="KYO52527.1"/>
    </source>
</evidence>
<dbReference type="OrthoDB" id="9810908at2"/>
<protein>
    <recommendedName>
        <fullName evidence="5">Short-chain dehydrogenase/reductase SDR</fullName>
    </recommendedName>
</protein>
<dbReference type="GeneID" id="97244318"/>
<dbReference type="GO" id="GO:0016491">
    <property type="term" value="F:oxidoreductase activity"/>
    <property type="evidence" value="ECO:0007669"/>
    <property type="project" value="UniProtKB-KW"/>
</dbReference>
<evidence type="ECO:0000256" key="1">
    <source>
        <dbReference type="ARBA" id="ARBA00006484"/>
    </source>
</evidence>